<name>A0A0L0VZT1_9BASI</name>
<dbReference type="AlphaFoldDB" id="A0A0L0VZT1"/>
<dbReference type="Proteomes" id="UP000054564">
    <property type="component" value="Unassembled WGS sequence"/>
</dbReference>
<comment type="caution">
    <text evidence="1">The sequence shown here is derived from an EMBL/GenBank/DDBJ whole genome shotgun (WGS) entry which is preliminary data.</text>
</comment>
<sequence>INLEGADLDLLFVSQSLASLSLDCTFPSNDLAPISFCSSTIVSSTYLHNEIIYVPVPLPHFFLAHGFYEELTPDQAPRSPIGGEVR</sequence>
<gene>
    <name evidence="1" type="ORF">PSTG_02265</name>
</gene>
<reference evidence="2" key="1">
    <citation type="submission" date="2014-03" db="EMBL/GenBank/DDBJ databases">
        <title>The Genome Sequence of Puccinia striiformis f. sp. tritici PST-78.</title>
        <authorList>
            <consortium name="The Broad Institute Genome Sequencing Platform"/>
            <person name="Cuomo C."/>
            <person name="Hulbert S."/>
            <person name="Chen X."/>
            <person name="Walker B."/>
            <person name="Young S.K."/>
            <person name="Zeng Q."/>
            <person name="Gargeya S."/>
            <person name="Fitzgerald M."/>
            <person name="Haas B."/>
            <person name="Abouelleil A."/>
            <person name="Alvarado L."/>
            <person name="Arachchi H.M."/>
            <person name="Berlin A.M."/>
            <person name="Chapman S.B."/>
            <person name="Goldberg J."/>
            <person name="Griggs A."/>
            <person name="Gujja S."/>
            <person name="Hansen M."/>
            <person name="Howarth C."/>
            <person name="Imamovic A."/>
            <person name="Larimer J."/>
            <person name="McCowan C."/>
            <person name="Montmayeur A."/>
            <person name="Murphy C."/>
            <person name="Neiman D."/>
            <person name="Pearson M."/>
            <person name="Priest M."/>
            <person name="Roberts A."/>
            <person name="Saif S."/>
            <person name="Shea T."/>
            <person name="Sisk P."/>
            <person name="Sykes S."/>
            <person name="Wortman J."/>
            <person name="Nusbaum C."/>
            <person name="Birren B."/>
        </authorList>
    </citation>
    <scope>NUCLEOTIDE SEQUENCE [LARGE SCALE GENOMIC DNA]</scope>
    <source>
        <strain evidence="2">race PST-78</strain>
    </source>
</reference>
<dbReference type="EMBL" id="AJIL01000011">
    <property type="protein sequence ID" value="KNF04789.1"/>
    <property type="molecule type" value="Genomic_DNA"/>
</dbReference>
<feature type="non-terminal residue" evidence="1">
    <location>
        <position position="1"/>
    </location>
</feature>
<organism evidence="1 2">
    <name type="scientific">Puccinia striiformis f. sp. tritici PST-78</name>
    <dbReference type="NCBI Taxonomy" id="1165861"/>
    <lineage>
        <taxon>Eukaryota</taxon>
        <taxon>Fungi</taxon>
        <taxon>Dikarya</taxon>
        <taxon>Basidiomycota</taxon>
        <taxon>Pucciniomycotina</taxon>
        <taxon>Pucciniomycetes</taxon>
        <taxon>Pucciniales</taxon>
        <taxon>Pucciniaceae</taxon>
        <taxon>Puccinia</taxon>
    </lineage>
</organism>
<proteinExistence type="predicted"/>
<protein>
    <submittedName>
        <fullName evidence="1">Uncharacterized protein</fullName>
    </submittedName>
</protein>
<accession>A0A0L0VZT1</accession>
<evidence type="ECO:0000313" key="2">
    <source>
        <dbReference type="Proteomes" id="UP000054564"/>
    </source>
</evidence>
<evidence type="ECO:0000313" key="1">
    <source>
        <dbReference type="EMBL" id="KNF04789.1"/>
    </source>
</evidence>
<keyword evidence="2" id="KW-1185">Reference proteome</keyword>